<evidence type="ECO:0000313" key="3">
    <source>
        <dbReference type="Proteomes" id="UP000463951"/>
    </source>
</evidence>
<accession>A0A499UEC3</accession>
<proteinExistence type="predicted"/>
<dbReference type="Proteomes" id="UP000463951">
    <property type="component" value="Chromosome"/>
</dbReference>
<organism evidence="2 3">
    <name type="scientific">Streptomyces antimycoticus</name>
    <dbReference type="NCBI Taxonomy" id="68175"/>
    <lineage>
        <taxon>Bacteria</taxon>
        <taxon>Bacillati</taxon>
        <taxon>Actinomycetota</taxon>
        <taxon>Actinomycetes</taxon>
        <taxon>Kitasatosporales</taxon>
        <taxon>Streptomycetaceae</taxon>
        <taxon>Streptomyces</taxon>
        <taxon>Streptomyces violaceusniger group</taxon>
    </lineage>
</organism>
<dbReference type="AlphaFoldDB" id="A0A499UEC3"/>
<reference evidence="2 3" key="1">
    <citation type="journal article" date="2020" name="Int. J. Syst. Evol. Microbiol.">
        <title>Reclassification of Streptomyces castelarensis and Streptomyces sporoclivatus as later heterotypic synonyms of Streptomyces antimycoticus.</title>
        <authorList>
            <person name="Komaki H."/>
            <person name="Tamura T."/>
        </authorList>
    </citation>
    <scope>NUCLEOTIDE SEQUENCE [LARGE SCALE GENOMIC DNA]</scope>
    <source>
        <strain evidence="2 3">NBRC 100767</strain>
    </source>
</reference>
<name>A0A499UEC3_9ACTN</name>
<gene>
    <name evidence="2" type="ORF">SSPO_009580</name>
</gene>
<feature type="region of interest" description="Disordered" evidence="1">
    <location>
        <begin position="1"/>
        <end position="21"/>
    </location>
</feature>
<protein>
    <submittedName>
        <fullName evidence="2">Uncharacterized protein</fullName>
    </submittedName>
</protein>
<sequence length="61" mass="6032">MPAGAGLTAPPHPPDTPIPGSPVRLAVPFPLGNSFTAASATGLSLTTWHATSANAQKGAKQ</sequence>
<evidence type="ECO:0000313" key="2">
    <source>
        <dbReference type="EMBL" id="BBJ38240.1"/>
    </source>
</evidence>
<feature type="compositionally biased region" description="Pro residues" evidence="1">
    <location>
        <begin position="10"/>
        <end position="20"/>
    </location>
</feature>
<evidence type="ECO:0000256" key="1">
    <source>
        <dbReference type="SAM" id="MobiDB-lite"/>
    </source>
</evidence>
<dbReference type="EMBL" id="AP019620">
    <property type="protein sequence ID" value="BBJ38240.1"/>
    <property type="molecule type" value="Genomic_DNA"/>
</dbReference>